<name>A0A645BWB7_9ZZZZ</name>
<proteinExistence type="predicted"/>
<sequence length="135" mass="14782">MLKCAILEAIAAGARGFGFWGECPLDANDLRVIAETVGMLSPYEELLLTARPDDTQVQADTAMARCLASPHGKIVLISEYSDQPLTVRVKVQGSDTAMVRDLHTGEIAGKLTPEIREFTIKLDQERAKLFHIGKD</sequence>
<evidence type="ECO:0000313" key="1">
    <source>
        <dbReference type="EMBL" id="MPM68921.1"/>
    </source>
</evidence>
<protein>
    <submittedName>
        <fullName evidence="1">Uncharacterized protein</fullName>
    </submittedName>
</protein>
<comment type="caution">
    <text evidence="1">The sequence shown here is derived from an EMBL/GenBank/DDBJ whole genome shotgun (WGS) entry which is preliminary data.</text>
</comment>
<dbReference type="AlphaFoldDB" id="A0A645BWB7"/>
<reference evidence="1" key="1">
    <citation type="submission" date="2019-08" db="EMBL/GenBank/DDBJ databases">
        <authorList>
            <person name="Kucharzyk K."/>
            <person name="Murdoch R.W."/>
            <person name="Higgins S."/>
            <person name="Loffler F."/>
        </authorList>
    </citation>
    <scope>NUCLEOTIDE SEQUENCE</scope>
</reference>
<gene>
    <name evidence="1" type="ORF">SDC9_115857</name>
</gene>
<dbReference type="EMBL" id="VSSQ01022542">
    <property type="protein sequence ID" value="MPM68921.1"/>
    <property type="molecule type" value="Genomic_DNA"/>
</dbReference>
<organism evidence="1">
    <name type="scientific">bioreactor metagenome</name>
    <dbReference type="NCBI Taxonomy" id="1076179"/>
    <lineage>
        <taxon>unclassified sequences</taxon>
        <taxon>metagenomes</taxon>
        <taxon>ecological metagenomes</taxon>
    </lineage>
</organism>
<accession>A0A645BWB7</accession>